<reference evidence="3 4" key="1">
    <citation type="submission" date="2019-02" db="EMBL/GenBank/DDBJ databases">
        <title>Closed genome of Sporomusa termitida DSM 4440.</title>
        <authorList>
            <person name="Poehlein A."/>
            <person name="Daniel R."/>
        </authorList>
    </citation>
    <scope>NUCLEOTIDE SEQUENCE [LARGE SCALE GENOMIC DNA]</scope>
    <source>
        <strain evidence="3 4">DSM 4440</strain>
    </source>
</reference>
<dbReference type="GO" id="GO:0003677">
    <property type="term" value="F:DNA binding"/>
    <property type="evidence" value="ECO:0007669"/>
    <property type="project" value="UniProtKB-KW"/>
</dbReference>
<protein>
    <submittedName>
        <fullName evidence="3">MerR HTH family regulatory protein</fullName>
    </submittedName>
</protein>
<gene>
    <name evidence="3" type="ORF">SPTER_06610</name>
</gene>
<dbReference type="GO" id="GO:0003700">
    <property type="term" value="F:DNA-binding transcription factor activity"/>
    <property type="evidence" value="ECO:0007669"/>
    <property type="project" value="InterPro"/>
</dbReference>
<accession>A0A517DPZ8</accession>
<evidence type="ECO:0000313" key="3">
    <source>
        <dbReference type="EMBL" id="QDR79387.1"/>
    </source>
</evidence>
<dbReference type="InterPro" id="IPR000551">
    <property type="entry name" value="MerR-type_HTH_dom"/>
</dbReference>
<dbReference type="Proteomes" id="UP000320776">
    <property type="component" value="Chromosome"/>
</dbReference>
<dbReference type="EMBL" id="CP036259">
    <property type="protein sequence ID" value="QDR79387.1"/>
    <property type="molecule type" value="Genomic_DNA"/>
</dbReference>
<dbReference type="OrthoDB" id="9773308at2"/>
<dbReference type="PANTHER" id="PTHR30204">
    <property type="entry name" value="REDOX-CYCLING DRUG-SENSING TRANSCRIPTIONAL ACTIVATOR SOXR"/>
    <property type="match status" value="1"/>
</dbReference>
<dbReference type="InterPro" id="IPR009061">
    <property type="entry name" value="DNA-bd_dom_put_sf"/>
</dbReference>
<sequence length="281" mass="32130">MNEFLQKQFTTGQFAAMYGINKRTLMYYDSIGLFKPAVVKENGYRYYTIAQTTLFDAIQLLRKLRVPLAEIKKQLTHYTPQSLLEFLHNQNQRLTEEISELLWLQKVVRNKIGTMEAKLTIDPAKIEILELPPQAIVVSESIAGMAVEKAMKTLTDFMYDCYHTHSYSGYPGGYMLAAGHLQQRNSSPNAFSQITHCFYTIDEKKAQSINCTYKPGGRYLVGYYKGDWPQIQQALQQLTDYAAVHRLTFTGHGYIENTLDDIATSVEPFYCEARVSILLAN</sequence>
<dbReference type="Gene3D" id="3.20.80.10">
    <property type="entry name" value="Regulatory factor, effector binding domain"/>
    <property type="match status" value="1"/>
</dbReference>
<dbReference type="KEGG" id="sted:SPTER_06610"/>
<dbReference type="Pfam" id="PF13411">
    <property type="entry name" value="MerR_1"/>
    <property type="match status" value="1"/>
</dbReference>
<dbReference type="PANTHER" id="PTHR30204:SF85">
    <property type="entry name" value="MULTIDRUG-EFFLUX TRANSPORTER 2 REGULATOR"/>
    <property type="match status" value="1"/>
</dbReference>
<dbReference type="AlphaFoldDB" id="A0A517DPZ8"/>
<dbReference type="PROSITE" id="PS50937">
    <property type="entry name" value="HTH_MERR_2"/>
    <property type="match status" value="1"/>
</dbReference>
<dbReference type="SMART" id="SM00422">
    <property type="entry name" value="HTH_MERR"/>
    <property type="match status" value="1"/>
</dbReference>
<dbReference type="InterPro" id="IPR011256">
    <property type="entry name" value="Reg_factor_effector_dom_sf"/>
</dbReference>
<organism evidence="3 4">
    <name type="scientific">Sporomusa termitida</name>
    <dbReference type="NCBI Taxonomy" id="2377"/>
    <lineage>
        <taxon>Bacteria</taxon>
        <taxon>Bacillati</taxon>
        <taxon>Bacillota</taxon>
        <taxon>Negativicutes</taxon>
        <taxon>Selenomonadales</taxon>
        <taxon>Sporomusaceae</taxon>
        <taxon>Sporomusa</taxon>
    </lineage>
</organism>
<feature type="domain" description="HTH merR-type" evidence="2">
    <location>
        <begin position="8"/>
        <end position="77"/>
    </location>
</feature>
<proteinExistence type="predicted"/>
<dbReference type="SUPFAM" id="SSF46955">
    <property type="entry name" value="Putative DNA-binding domain"/>
    <property type="match status" value="1"/>
</dbReference>
<dbReference type="SUPFAM" id="SSF55136">
    <property type="entry name" value="Probable bacterial effector-binding domain"/>
    <property type="match status" value="1"/>
</dbReference>
<evidence type="ECO:0000259" key="2">
    <source>
        <dbReference type="PROSITE" id="PS50937"/>
    </source>
</evidence>
<evidence type="ECO:0000256" key="1">
    <source>
        <dbReference type="ARBA" id="ARBA00023125"/>
    </source>
</evidence>
<keyword evidence="1" id="KW-0238">DNA-binding</keyword>
<dbReference type="InterPro" id="IPR047057">
    <property type="entry name" value="MerR_fam"/>
</dbReference>
<keyword evidence="4" id="KW-1185">Reference proteome</keyword>
<name>A0A517DPZ8_9FIRM</name>
<dbReference type="Gene3D" id="1.10.1660.10">
    <property type="match status" value="1"/>
</dbReference>
<evidence type="ECO:0000313" key="4">
    <source>
        <dbReference type="Proteomes" id="UP000320776"/>
    </source>
</evidence>